<dbReference type="SUPFAM" id="SSF53474">
    <property type="entry name" value="alpha/beta-Hydrolases"/>
    <property type="match status" value="2"/>
</dbReference>
<feature type="transmembrane region" description="Helical" evidence="1">
    <location>
        <begin position="539"/>
        <end position="557"/>
    </location>
</feature>
<keyword evidence="1" id="KW-0812">Transmembrane</keyword>
<evidence type="ECO:0000256" key="1">
    <source>
        <dbReference type="SAM" id="Phobius"/>
    </source>
</evidence>
<keyword evidence="1" id="KW-0472">Membrane</keyword>
<dbReference type="InterPro" id="IPR007751">
    <property type="entry name" value="DUF676_lipase-like"/>
</dbReference>
<keyword evidence="1" id="KW-1133">Transmembrane helix</keyword>
<comment type="caution">
    <text evidence="3">The sequence shown here is derived from an EMBL/GenBank/DDBJ whole genome shotgun (WGS) entry which is preliminary data.</text>
</comment>
<reference evidence="3 4" key="1">
    <citation type="journal article" date="2020" name="ISME J.">
        <title>Comparative genomics reveals insights into cyanobacterial evolution and habitat adaptation.</title>
        <authorList>
            <person name="Chen M.Y."/>
            <person name="Teng W.K."/>
            <person name="Zhao L."/>
            <person name="Hu C.X."/>
            <person name="Zhou Y.K."/>
            <person name="Han B.P."/>
            <person name="Song L.R."/>
            <person name="Shu W.S."/>
        </authorList>
    </citation>
    <scope>NUCLEOTIDE SEQUENCE [LARGE SCALE GENOMIC DNA]</scope>
    <source>
        <strain evidence="3 4">FACHB-119</strain>
    </source>
</reference>
<accession>A0ABR8DAE0</accession>
<feature type="domain" description="DUF676" evidence="2">
    <location>
        <begin position="2"/>
        <end position="103"/>
    </location>
</feature>
<dbReference type="InterPro" id="IPR029058">
    <property type="entry name" value="AB_hydrolase_fold"/>
</dbReference>
<dbReference type="Gene3D" id="3.40.50.1820">
    <property type="entry name" value="alpha/beta hydrolase"/>
    <property type="match status" value="2"/>
</dbReference>
<gene>
    <name evidence="3" type="ORF">H6G83_19185</name>
</gene>
<dbReference type="Pfam" id="PF05057">
    <property type="entry name" value="DUF676"/>
    <property type="match status" value="1"/>
</dbReference>
<evidence type="ECO:0000259" key="2">
    <source>
        <dbReference type="Pfam" id="PF05057"/>
    </source>
</evidence>
<proteinExistence type="predicted"/>
<dbReference type="RefSeq" id="WP_190475207.1">
    <property type="nucleotide sequence ID" value="NZ_JACJSG010000026.1"/>
</dbReference>
<dbReference type="Proteomes" id="UP000661112">
    <property type="component" value="Unassembled WGS sequence"/>
</dbReference>
<organism evidence="3 4">
    <name type="scientific">Anabaena azotica FACHB-119</name>
    <dbReference type="NCBI Taxonomy" id="947527"/>
    <lineage>
        <taxon>Bacteria</taxon>
        <taxon>Bacillati</taxon>
        <taxon>Cyanobacteriota</taxon>
        <taxon>Cyanophyceae</taxon>
        <taxon>Nostocales</taxon>
        <taxon>Nostocaceae</taxon>
        <taxon>Anabaena</taxon>
        <taxon>Anabaena azotica</taxon>
    </lineage>
</organism>
<feature type="transmembrane region" description="Helical" evidence="1">
    <location>
        <begin position="508"/>
        <end position="527"/>
    </location>
</feature>
<feature type="transmembrane region" description="Helical" evidence="1">
    <location>
        <begin position="316"/>
        <end position="335"/>
    </location>
</feature>
<dbReference type="EMBL" id="JACJSG010000026">
    <property type="protein sequence ID" value="MBD2502703.1"/>
    <property type="molecule type" value="Genomic_DNA"/>
</dbReference>
<protein>
    <recommendedName>
        <fullName evidence="2">DUF676 domain-containing protein</fullName>
    </recommendedName>
</protein>
<name>A0ABR8DAE0_9NOST</name>
<keyword evidence="4" id="KW-1185">Reference proteome</keyword>
<evidence type="ECO:0000313" key="4">
    <source>
        <dbReference type="Proteomes" id="UP000661112"/>
    </source>
</evidence>
<sequence>MKRLIVLATGIDGSPKKWNLLLKQLKEEEEFSGSDWLVFTHYGSWNLRALKTFFTHSIETLSLELKAEIEQCWIESIASGEPYEDVICIGHSVGGLMIRQAYLVAAGAYPNIPSSEIHWTEKVSRFVLLASINRGFEPENFLVSALVNFSSVTGWLPSLHETVQGSAFVTNLRISWIRYFSNMKKPEPVMIQVLGTQDGVVKRTDSIDIQAFPNGVQLDIPGAKHDDFYYPKGRNSEALAEWNLRYKLLKWAIFQYDPQKSQLIPTELQGNVTVDPGEHITKTTTVFIVHGIRDSNSGWVGQLEEQIRMRTNGKVAVVRSTYGYFSAFNFFFPWLRRRNIRWFQDQYSYRFALNPQAEFHFIGHSNGTYILGESLKRVPAMKFKRIYLAGSVLPREYPWQERFDLGQVEELRNDRSCWDWPVGLLCSGLRGIGMKDIGTGGFDGFHFDDDRTEEVYYYQGGHGEPLAQENQTSILAFTLDGDRTRPSHLPEIAQISAKFQWISRAAPYFAPLLLLLVLFIAFIWVWWIFQGFVWNSLAFWLKLLISFIIIYLAYALAKTG</sequence>
<evidence type="ECO:0000313" key="3">
    <source>
        <dbReference type="EMBL" id="MBD2502703.1"/>
    </source>
</evidence>